<name>W2KU94_PHYNI</name>
<proteinExistence type="predicted"/>
<accession>W2KU94</accession>
<reference evidence="3" key="1">
    <citation type="submission" date="2013-11" db="EMBL/GenBank/DDBJ databases">
        <title>The Genome Sequence of Phytophthora parasitica CHvinca01.</title>
        <authorList>
            <consortium name="The Broad Institute Genomics Platform"/>
            <person name="Russ C."/>
            <person name="Tyler B."/>
            <person name="Panabieres F."/>
            <person name="Shan W."/>
            <person name="Tripathy S."/>
            <person name="Grunwald N."/>
            <person name="Machado M."/>
            <person name="Johnson C.S."/>
            <person name="Arredondo F."/>
            <person name="Hong C."/>
            <person name="Coffey M."/>
            <person name="Young S.K."/>
            <person name="Zeng Q."/>
            <person name="Gargeya S."/>
            <person name="Fitzgerald M."/>
            <person name="Abouelleil A."/>
            <person name="Alvarado L."/>
            <person name="Chapman S.B."/>
            <person name="Gainer-Dewar J."/>
            <person name="Goldberg J."/>
            <person name="Griggs A."/>
            <person name="Gujja S."/>
            <person name="Hansen M."/>
            <person name="Howarth C."/>
            <person name="Imamovic A."/>
            <person name="Ireland A."/>
            <person name="Larimer J."/>
            <person name="McCowan C."/>
            <person name="Murphy C."/>
            <person name="Pearson M."/>
            <person name="Poon T.W."/>
            <person name="Priest M."/>
            <person name="Roberts A."/>
            <person name="Saif S."/>
            <person name="Shea T."/>
            <person name="Sykes S."/>
            <person name="Wortman J."/>
            <person name="Nusbaum C."/>
            <person name="Birren B."/>
        </authorList>
    </citation>
    <scope>NUCLEOTIDE SEQUENCE [LARGE SCALE GENOMIC DNA]</scope>
    <source>
        <strain evidence="3">CHvinca01</strain>
    </source>
</reference>
<sequence length="299" mass="33539">LEACRLLYRDLKIRYNEAVSEFQDRIRTLEAQLAAASSFGVIVPPDTARRIADLEPQLAWSQSDLQVARDRQSALASELRESATSHKAAHAEVVRLEAAIEFKTRCLRPMRDIYERRFRVADNTITTHSTELSRLHDRVSALDRDLQQASQRARAAISQRDHGRAEEDRVSAAHDTIARLEKRINQVEKSQKSRQDLEVALAALRQERDSLAVQGDELLGQLGERFMEITDLRAERDQAQERLSNIVSLLPFTQSHNRARSESDSPAQSARVSKAARSTSGPFPVGALSQGPASRSPIE</sequence>
<feature type="coiled-coil region" evidence="1">
    <location>
        <begin position="132"/>
        <end position="249"/>
    </location>
</feature>
<dbReference type="EMBL" id="KI680686">
    <property type="protein sequence ID" value="ETL88728.1"/>
    <property type="molecule type" value="Genomic_DNA"/>
</dbReference>
<dbReference type="AlphaFoldDB" id="W2KU94"/>
<dbReference type="Gene3D" id="1.10.287.1490">
    <property type="match status" value="1"/>
</dbReference>
<feature type="compositionally biased region" description="Polar residues" evidence="2">
    <location>
        <begin position="264"/>
        <end position="281"/>
    </location>
</feature>
<dbReference type="SUPFAM" id="SSF57997">
    <property type="entry name" value="Tropomyosin"/>
    <property type="match status" value="1"/>
</dbReference>
<evidence type="ECO:0000313" key="3">
    <source>
        <dbReference type="EMBL" id="ETL88728.1"/>
    </source>
</evidence>
<evidence type="ECO:0000256" key="2">
    <source>
        <dbReference type="SAM" id="MobiDB-lite"/>
    </source>
</evidence>
<feature type="non-terminal residue" evidence="3">
    <location>
        <position position="299"/>
    </location>
</feature>
<feature type="non-terminal residue" evidence="3">
    <location>
        <position position="1"/>
    </location>
</feature>
<keyword evidence="1" id="KW-0175">Coiled coil</keyword>
<gene>
    <name evidence="3" type="ORF">L917_12217</name>
</gene>
<organism evidence="3">
    <name type="scientific">Phytophthora nicotianae</name>
    <name type="common">Potato buckeye rot agent</name>
    <name type="synonym">Phytophthora parasitica</name>
    <dbReference type="NCBI Taxonomy" id="4792"/>
    <lineage>
        <taxon>Eukaryota</taxon>
        <taxon>Sar</taxon>
        <taxon>Stramenopiles</taxon>
        <taxon>Oomycota</taxon>
        <taxon>Peronosporomycetes</taxon>
        <taxon>Peronosporales</taxon>
        <taxon>Peronosporaceae</taxon>
        <taxon>Phytophthora</taxon>
    </lineage>
</organism>
<feature type="region of interest" description="Disordered" evidence="2">
    <location>
        <begin position="254"/>
        <end position="299"/>
    </location>
</feature>
<protein>
    <submittedName>
        <fullName evidence="3">Uncharacterized protein</fullName>
    </submittedName>
</protein>
<dbReference type="VEuPathDB" id="FungiDB:PPTG_14288"/>
<dbReference type="Proteomes" id="UP000054423">
    <property type="component" value="Unassembled WGS sequence"/>
</dbReference>
<evidence type="ECO:0000256" key="1">
    <source>
        <dbReference type="SAM" id="Coils"/>
    </source>
</evidence>